<dbReference type="OrthoDB" id="3045089at2759"/>
<proteinExistence type="predicted"/>
<protein>
    <recommendedName>
        <fullName evidence="3">Fungal N-terminal domain-containing protein</fullName>
    </recommendedName>
</protein>
<dbReference type="PANTHER" id="PTHR38886">
    <property type="entry name" value="SESA DOMAIN-CONTAINING PROTEIN"/>
    <property type="match status" value="1"/>
</dbReference>
<dbReference type="AlphaFoldDB" id="A0A6A5ZI30"/>
<reference evidence="1" key="1">
    <citation type="journal article" date="2020" name="Stud. Mycol.">
        <title>101 Dothideomycetes genomes: a test case for predicting lifestyles and emergence of pathogens.</title>
        <authorList>
            <person name="Haridas S."/>
            <person name="Albert R."/>
            <person name="Binder M."/>
            <person name="Bloem J."/>
            <person name="Labutti K."/>
            <person name="Salamov A."/>
            <person name="Andreopoulos B."/>
            <person name="Baker S."/>
            <person name="Barry K."/>
            <person name="Bills G."/>
            <person name="Bluhm B."/>
            <person name="Cannon C."/>
            <person name="Castanera R."/>
            <person name="Culley D."/>
            <person name="Daum C."/>
            <person name="Ezra D."/>
            <person name="Gonzalez J."/>
            <person name="Henrissat B."/>
            <person name="Kuo A."/>
            <person name="Liang C."/>
            <person name="Lipzen A."/>
            <person name="Lutzoni F."/>
            <person name="Magnuson J."/>
            <person name="Mondo S."/>
            <person name="Nolan M."/>
            <person name="Ohm R."/>
            <person name="Pangilinan J."/>
            <person name="Park H.-J."/>
            <person name="Ramirez L."/>
            <person name="Alfaro M."/>
            <person name="Sun H."/>
            <person name="Tritt A."/>
            <person name="Yoshinaga Y."/>
            <person name="Zwiers L.-H."/>
            <person name="Turgeon B."/>
            <person name="Goodwin S."/>
            <person name="Spatafora J."/>
            <person name="Crous P."/>
            <person name="Grigoriev I."/>
        </authorList>
    </citation>
    <scope>NUCLEOTIDE SEQUENCE</scope>
    <source>
        <strain evidence="1">CBS 627.86</strain>
    </source>
</reference>
<dbReference type="Proteomes" id="UP000799770">
    <property type="component" value="Unassembled WGS sequence"/>
</dbReference>
<organism evidence="1 2">
    <name type="scientific">Lophiotrema nucula</name>
    <dbReference type="NCBI Taxonomy" id="690887"/>
    <lineage>
        <taxon>Eukaryota</taxon>
        <taxon>Fungi</taxon>
        <taxon>Dikarya</taxon>
        <taxon>Ascomycota</taxon>
        <taxon>Pezizomycotina</taxon>
        <taxon>Dothideomycetes</taxon>
        <taxon>Pleosporomycetidae</taxon>
        <taxon>Pleosporales</taxon>
        <taxon>Lophiotremataceae</taxon>
        <taxon>Lophiotrema</taxon>
    </lineage>
</organism>
<sequence>MSGFGFSAGDFIAAIDLIHKVVAALNERKGASAEFRTLVQHLDSIEGSRQHVQHLQFDDAQESETIQLRRATTRCVDTIKTFYVNHLATYDRYLQAGGSGNSTLARVKDGMAKTAWAVLKKDDVVKFQSAL</sequence>
<evidence type="ECO:0000313" key="2">
    <source>
        <dbReference type="Proteomes" id="UP000799770"/>
    </source>
</evidence>
<dbReference type="EMBL" id="ML977318">
    <property type="protein sequence ID" value="KAF2118058.1"/>
    <property type="molecule type" value="Genomic_DNA"/>
</dbReference>
<gene>
    <name evidence="1" type="ORF">BDV96DRAFT_644390</name>
</gene>
<keyword evidence="2" id="KW-1185">Reference proteome</keyword>
<evidence type="ECO:0008006" key="3">
    <source>
        <dbReference type="Google" id="ProtNLM"/>
    </source>
</evidence>
<name>A0A6A5ZI30_9PLEO</name>
<evidence type="ECO:0000313" key="1">
    <source>
        <dbReference type="EMBL" id="KAF2118058.1"/>
    </source>
</evidence>
<accession>A0A6A5ZI30</accession>
<dbReference type="PANTHER" id="PTHR38886:SF1">
    <property type="entry name" value="NACHT-NTPASE AND P-LOOP NTPASES N-TERMINAL DOMAIN-CONTAINING PROTEIN"/>
    <property type="match status" value="1"/>
</dbReference>